<organism evidence="1">
    <name type="scientific">Brassica napus</name>
    <name type="common">Rape</name>
    <dbReference type="NCBI Taxonomy" id="3708"/>
    <lineage>
        <taxon>Eukaryota</taxon>
        <taxon>Viridiplantae</taxon>
        <taxon>Streptophyta</taxon>
        <taxon>Embryophyta</taxon>
        <taxon>Tracheophyta</taxon>
        <taxon>Spermatophyta</taxon>
        <taxon>Magnoliopsida</taxon>
        <taxon>eudicotyledons</taxon>
        <taxon>Gunneridae</taxon>
        <taxon>Pentapetalae</taxon>
        <taxon>rosids</taxon>
        <taxon>malvids</taxon>
        <taxon>Brassicales</taxon>
        <taxon>Brassicaceae</taxon>
        <taxon>Brassiceae</taxon>
        <taxon>Brassica</taxon>
    </lineage>
</organism>
<gene>
    <name evidence="1" type="ORF">DARMORV10_C05P58340.1</name>
</gene>
<evidence type="ECO:0000313" key="1">
    <source>
        <dbReference type="EMBL" id="CAF1935754.1"/>
    </source>
</evidence>
<dbReference type="Proteomes" id="UP001295469">
    <property type="component" value="Chromosome C05"/>
</dbReference>
<proteinExistence type="predicted"/>
<dbReference type="AlphaFoldDB" id="A0A816LNS5"/>
<sequence length="81" mass="9466">MERRSEAICELLKILWCLPYKLDRKEVKGLEELLQHSPEVFEEQEHCRLLELHVSRLREFGVLVCRDFPGGTQGTRGLGED</sequence>
<dbReference type="EMBL" id="HG994369">
    <property type="protein sequence ID" value="CAF1935754.1"/>
    <property type="molecule type" value="Genomic_DNA"/>
</dbReference>
<reference evidence="1" key="1">
    <citation type="submission" date="2021-01" db="EMBL/GenBank/DDBJ databases">
        <authorList>
            <consortium name="Genoscope - CEA"/>
            <person name="William W."/>
        </authorList>
    </citation>
    <scope>NUCLEOTIDE SEQUENCE</scope>
</reference>
<name>A0A816LNS5_BRANA</name>
<accession>A0A816LNS5</accession>
<protein>
    <submittedName>
        <fullName evidence="1">(rape) hypothetical protein</fullName>
    </submittedName>
</protein>